<dbReference type="Proteomes" id="UP000011115">
    <property type="component" value="Unassembled WGS sequence"/>
</dbReference>
<protein>
    <recommendedName>
        <fullName evidence="1">At2g35280-like TPR domain-containing protein</fullName>
    </recommendedName>
</protein>
<accession>M1DXQ2</accession>
<dbReference type="EnsemblPlants" id="PGSC0003DMT400096099">
    <property type="protein sequence ID" value="PGSC0003DMT400096099"/>
    <property type="gene ID" value="PGSC0003DMG400045670"/>
</dbReference>
<dbReference type="AlphaFoldDB" id="M1DXQ2"/>
<reference evidence="2" key="2">
    <citation type="submission" date="2015-06" db="UniProtKB">
        <authorList>
            <consortium name="EnsemblPlants"/>
        </authorList>
    </citation>
    <scope>IDENTIFICATION</scope>
    <source>
        <strain evidence="2">DM1-3 516 R44</strain>
    </source>
</reference>
<reference evidence="3" key="1">
    <citation type="journal article" date="2011" name="Nature">
        <title>Genome sequence and analysis of the tuber crop potato.</title>
        <authorList>
            <consortium name="The Potato Genome Sequencing Consortium"/>
        </authorList>
    </citation>
    <scope>NUCLEOTIDE SEQUENCE [LARGE SCALE GENOMIC DNA]</scope>
    <source>
        <strain evidence="3">cv. DM1-3 516 R44</strain>
    </source>
</reference>
<proteinExistence type="predicted"/>
<evidence type="ECO:0000259" key="1">
    <source>
        <dbReference type="Pfam" id="PF23310"/>
    </source>
</evidence>
<dbReference type="InterPro" id="IPR040338">
    <property type="entry name" value="At1g67623-like"/>
</dbReference>
<sequence>MMDEYKKYNSLKKLFDRNCDVVLDNNIKYVDFNVLKGRFNAYSDWNDDMAVPNIGDPESDDYVTFIRNSREVRSRGRPQINRNRSAHDNIFRRGGGRWNRTHYDASQEAESSQGGERWVYRKLSLDDVPLNILMHRTSETSKTYDSFMNVCIDCGNTEVMYRKDMKMFFTYEGSDGALPLLKKASKEGHTAATYALAIFSIFLGSEYRRDGINTIVATIPLHHDPSRYNGPALEGITPLQWPARRQKVGIRVPSSHFTTNLQPLKFKNYHFMPGSISGVLPTQIRFRRAIRAP</sequence>
<dbReference type="PANTHER" id="PTHR33784">
    <property type="entry name" value="OS05G0482100 PROTEIN"/>
    <property type="match status" value="1"/>
</dbReference>
<name>M1DXQ2_SOLTU</name>
<dbReference type="Gramene" id="PGSC0003DMT400096099">
    <property type="protein sequence ID" value="PGSC0003DMT400096099"/>
    <property type="gene ID" value="PGSC0003DMG400045670"/>
</dbReference>
<evidence type="ECO:0000313" key="2">
    <source>
        <dbReference type="EnsemblPlants" id="PGSC0003DMT400096099"/>
    </source>
</evidence>
<dbReference type="HOGENOM" id="CLU_951248_0_0_1"/>
<evidence type="ECO:0000313" key="3">
    <source>
        <dbReference type="Proteomes" id="UP000011115"/>
    </source>
</evidence>
<dbReference type="Pfam" id="PF23310">
    <property type="entry name" value="TPR_27"/>
    <property type="match status" value="1"/>
</dbReference>
<dbReference type="InParanoid" id="M1DXQ2"/>
<dbReference type="PaxDb" id="4113-PGSC0003DMT400096099"/>
<dbReference type="InterPro" id="IPR057136">
    <property type="entry name" value="At2g35280_TPR_dom"/>
</dbReference>
<keyword evidence="3" id="KW-1185">Reference proteome</keyword>
<feature type="domain" description="At2g35280-like TPR" evidence="1">
    <location>
        <begin position="141"/>
        <end position="213"/>
    </location>
</feature>
<dbReference type="PANTHER" id="PTHR33784:SF10">
    <property type="entry name" value="F-BOX PROTEIN"/>
    <property type="match status" value="1"/>
</dbReference>
<organism evidence="2 3">
    <name type="scientific">Solanum tuberosum</name>
    <name type="common">Potato</name>
    <dbReference type="NCBI Taxonomy" id="4113"/>
    <lineage>
        <taxon>Eukaryota</taxon>
        <taxon>Viridiplantae</taxon>
        <taxon>Streptophyta</taxon>
        <taxon>Embryophyta</taxon>
        <taxon>Tracheophyta</taxon>
        <taxon>Spermatophyta</taxon>
        <taxon>Magnoliopsida</taxon>
        <taxon>eudicotyledons</taxon>
        <taxon>Gunneridae</taxon>
        <taxon>Pentapetalae</taxon>
        <taxon>asterids</taxon>
        <taxon>lamiids</taxon>
        <taxon>Solanales</taxon>
        <taxon>Solanaceae</taxon>
        <taxon>Solanoideae</taxon>
        <taxon>Solaneae</taxon>
        <taxon>Solanum</taxon>
    </lineage>
</organism>